<dbReference type="EC" id="3.2.1.-" evidence="1"/>
<dbReference type="CDD" id="cd15482">
    <property type="entry name" value="Sialidase_non-viral"/>
    <property type="match status" value="2"/>
</dbReference>
<dbReference type="EMBL" id="CP036272">
    <property type="protein sequence ID" value="QDT62754.1"/>
    <property type="molecule type" value="Genomic_DNA"/>
</dbReference>
<dbReference type="SUPFAM" id="SSF50939">
    <property type="entry name" value="Sialidases"/>
    <property type="match status" value="1"/>
</dbReference>
<dbReference type="InterPro" id="IPR036278">
    <property type="entry name" value="Sialidase_sf"/>
</dbReference>
<dbReference type="AlphaFoldDB" id="A0A517T302"/>
<accession>A0A517T302</accession>
<name>A0A517T302_9BACT</name>
<keyword evidence="2" id="KW-1185">Reference proteome</keyword>
<dbReference type="PANTHER" id="PTHR43739">
    <property type="entry name" value="XYLOGLUCANASE (EUROFUNG)"/>
    <property type="match status" value="1"/>
</dbReference>
<dbReference type="PANTHER" id="PTHR43739:SF5">
    <property type="entry name" value="EXO-ALPHA-SIALIDASE"/>
    <property type="match status" value="1"/>
</dbReference>
<dbReference type="InterPro" id="IPR052025">
    <property type="entry name" value="Xyloglucanase_GH74"/>
</dbReference>
<dbReference type="GO" id="GO:0016798">
    <property type="term" value="F:hydrolase activity, acting on glycosyl bonds"/>
    <property type="evidence" value="ECO:0007669"/>
    <property type="project" value="UniProtKB-KW"/>
</dbReference>
<dbReference type="OrthoDB" id="290345at2"/>
<sequence>MLIRRLAAGLMIPVLLATTLYFPVTLSAQTSSETDSSQRAKLIAGALTFRSVGPAFMSGRIGDVAIDPVEPNTWYVAVASGGLWKTTNAGTTFQPIFDNKPSYSMGCVSIDPSAHSTVWLGTGENNGGRHIGFGDGVYVSHDAGKSWKHKGLKQSEHISKVLVDPRDSDVIFAASQGPLWSPGGQRGLFKSTDGGNTWNLVLGPGLLSSADKKLSDDERAAINDKSYTGVTDVIFDPTNPDVMYAATHQRHRNVWAIINCGPETGIFKSTDGGESWDRLGNGLPGGDMGKISLQVSPQKNNYVYATIELPGRKGGFWRSNNSGASWTKTNDFVSGGTGPHYYQELWADPHRFGVLYQANNSFMRSEDNGKTWDNIEGRYKHVDNHAVAFHPTDKDFLLVGCDGGVYRSYDYCKTWLFCPNLPLTQFYKVAVDYDYPFYNIAGGTQDNNSQYGPSRTRNVQGIRNSDWQITIGGDGHDTAIDPKDPNIIYAESQQGYLRRFDRRTGESIRIQPQPGPDEESFRFNWDSPILISPHDNKRLYFGSQFLHRSDDRGDSWKKVSPDLSRNQNRYELPTMGRVHSIDGAYDLYAMSQYGNITSIDESPLVEGLLYVGTDDSLIHVSEDGGKTWRKTERIFDVPDSFFVNDIKADLHDADTVYACLDDHKTGDYRPIVVKSTDRGRTWSLMTGDLPEKHLCWRIIQDHVDPQLLFLATEFGIFTTLDAGEHWHKLGGGLPTISFRDLEIQRRENDLVAASFGRSFYVLDDYSLLRNVTQKSLKDDLHLYPVRRTFWYVQENKLGGRKGYQGDSLYNADNPDYGAVIHYHVKTGWKSKAAKRKEKEAKINSAGGDVPTASFADLQAEQDEVAPRHYLDLSDARGNVVARLDLSIGKGMHKVVWNMRYQGLFSRGSSPLVPPGTYSAQAFRSEGDSTVAIGNKIELELESIISPTMPIPDRNDVIKQVNQMGLVANKVQTLNRKLSERLSDVNSLISRIKAHPRGTAKLLNQAQRLRLQLQSYDRILNGDELKDERWAMTKPGINQRISSAISSAASGTSGPTKTALEQFKIGKQLFSKLEPKLKKLLDRDFESLETAIDVAQIPRVEIELDSGEEED</sequence>
<dbReference type="Proteomes" id="UP000315003">
    <property type="component" value="Chromosome"/>
</dbReference>
<dbReference type="RefSeq" id="WP_145277730.1">
    <property type="nucleotide sequence ID" value="NZ_CP036272.1"/>
</dbReference>
<keyword evidence="1" id="KW-0378">Hydrolase</keyword>
<proteinExistence type="predicted"/>
<evidence type="ECO:0000313" key="2">
    <source>
        <dbReference type="Proteomes" id="UP000315003"/>
    </source>
</evidence>
<keyword evidence="1" id="KW-0326">Glycosidase</keyword>
<dbReference type="GO" id="GO:0010411">
    <property type="term" value="P:xyloglucan metabolic process"/>
    <property type="evidence" value="ECO:0007669"/>
    <property type="project" value="TreeGrafter"/>
</dbReference>
<dbReference type="InterPro" id="IPR015943">
    <property type="entry name" value="WD40/YVTN_repeat-like_dom_sf"/>
</dbReference>
<organism evidence="1 2">
    <name type="scientific">Stieleria bergensis</name>
    <dbReference type="NCBI Taxonomy" id="2528025"/>
    <lineage>
        <taxon>Bacteria</taxon>
        <taxon>Pseudomonadati</taxon>
        <taxon>Planctomycetota</taxon>
        <taxon>Planctomycetia</taxon>
        <taxon>Pirellulales</taxon>
        <taxon>Pirellulaceae</taxon>
        <taxon>Stieleria</taxon>
    </lineage>
</organism>
<reference evidence="1 2" key="1">
    <citation type="submission" date="2019-02" db="EMBL/GenBank/DDBJ databases">
        <title>Deep-cultivation of Planctomycetes and their phenomic and genomic characterization uncovers novel biology.</title>
        <authorList>
            <person name="Wiegand S."/>
            <person name="Jogler M."/>
            <person name="Boedeker C."/>
            <person name="Pinto D."/>
            <person name="Vollmers J."/>
            <person name="Rivas-Marin E."/>
            <person name="Kohn T."/>
            <person name="Peeters S.H."/>
            <person name="Heuer A."/>
            <person name="Rast P."/>
            <person name="Oberbeckmann S."/>
            <person name="Bunk B."/>
            <person name="Jeske O."/>
            <person name="Meyerdierks A."/>
            <person name="Storesund J.E."/>
            <person name="Kallscheuer N."/>
            <person name="Luecker S."/>
            <person name="Lage O.M."/>
            <person name="Pohl T."/>
            <person name="Merkel B.J."/>
            <person name="Hornburger P."/>
            <person name="Mueller R.-W."/>
            <person name="Bruemmer F."/>
            <person name="Labrenz M."/>
            <person name="Spormann A.M."/>
            <person name="Op den Camp H."/>
            <person name="Overmann J."/>
            <person name="Amann R."/>
            <person name="Jetten M.S.M."/>
            <person name="Mascher T."/>
            <person name="Medema M.H."/>
            <person name="Devos D.P."/>
            <person name="Kaster A.-K."/>
            <person name="Ovreas L."/>
            <person name="Rohde M."/>
            <person name="Galperin M.Y."/>
            <person name="Jogler C."/>
        </authorList>
    </citation>
    <scope>NUCLEOTIDE SEQUENCE [LARGE SCALE GENOMIC DNA]</scope>
    <source>
        <strain evidence="1 2">SV_7m_r</strain>
    </source>
</reference>
<dbReference type="SUPFAM" id="SSF110296">
    <property type="entry name" value="Oligoxyloglucan reducing end-specific cellobiohydrolase"/>
    <property type="match status" value="1"/>
</dbReference>
<dbReference type="Gene3D" id="2.130.10.10">
    <property type="entry name" value="YVTN repeat-like/Quinoprotein amine dehydrogenase"/>
    <property type="match status" value="4"/>
</dbReference>
<evidence type="ECO:0000313" key="1">
    <source>
        <dbReference type="EMBL" id="QDT62754.1"/>
    </source>
</evidence>
<protein>
    <submittedName>
        <fullName evidence="1">Xyloglucanase Xgh74A</fullName>
        <ecNumber evidence="1">3.2.1.-</ecNumber>
    </submittedName>
</protein>
<gene>
    <name evidence="1" type="primary">xghA</name>
    <name evidence="1" type="ORF">SV7mr_53050</name>
</gene>